<sequence>MAEAMLPEEMIHEIIRLSLPPFCPKTFLKFDRTLTVLSPTQQEPGTITGPVALLSVSKRWLRVGTPLLYEGVVLRKPSHTSSVARLAKANPTVGRTIRYLRLESGSTTRELSTLVKHAPNVHTVYIEGCLRHGDSYDGLQRAMRFLRPKTLYINNPFCVPQESSRNVSRETNKMVLKAIVEAWTSATALHFSSHYIAIGNEWSSALQLPSLEELHIPAPHYAPQYWFSWSRSLPHPPFKRLILYATRHREHLKAELTDSSKHISYAETVDFVDGSN</sequence>
<gene>
    <name evidence="1" type="ORF">PsYK624_079770</name>
</gene>
<accession>A0A9P3LDT1</accession>
<name>A0A9P3LDT1_9APHY</name>
<keyword evidence="2" id="KW-1185">Reference proteome</keyword>
<comment type="caution">
    <text evidence="1">The sequence shown here is derived from an EMBL/GenBank/DDBJ whole genome shotgun (WGS) entry which is preliminary data.</text>
</comment>
<organism evidence="1 2">
    <name type="scientific">Phanerochaete sordida</name>
    <dbReference type="NCBI Taxonomy" id="48140"/>
    <lineage>
        <taxon>Eukaryota</taxon>
        <taxon>Fungi</taxon>
        <taxon>Dikarya</taxon>
        <taxon>Basidiomycota</taxon>
        <taxon>Agaricomycotina</taxon>
        <taxon>Agaricomycetes</taxon>
        <taxon>Polyporales</taxon>
        <taxon>Phanerochaetaceae</taxon>
        <taxon>Phanerochaete</taxon>
    </lineage>
</organism>
<dbReference type="AlphaFoldDB" id="A0A9P3LDT1"/>
<proteinExistence type="predicted"/>
<dbReference type="OrthoDB" id="2786563at2759"/>
<protein>
    <submittedName>
        <fullName evidence="1">Uncharacterized protein</fullName>
    </submittedName>
</protein>
<evidence type="ECO:0000313" key="1">
    <source>
        <dbReference type="EMBL" id="GJE91826.1"/>
    </source>
</evidence>
<dbReference type="Proteomes" id="UP000703269">
    <property type="component" value="Unassembled WGS sequence"/>
</dbReference>
<evidence type="ECO:0000313" key="2">
    <source>
        <dbReference type="Proteomes" id="UP000703269"/>
    </source>
</evidence>
<reference evidence="1 2" key="1">
    <citation type="submission" date="2021-08" db="EMBL/GenBank/DDBJ databases">
        <title>Draft Genome Sequence of Phanerochaete sordida strain YK-624.</title>
        <authorList>
            <person name="Mori T."/>
            <person name="Dohra H."/>
            <person name="Suzuki T."/>
            <person name="Kawagishi H."/>
            <person name="Hirai H."/>
        </authorList>
    </citation>
    <scope>NUCLEOTIDE SEQUENCE [LARGE SCALE GENOMIC DNA]</scope>
    <source>
        <strain evidence="1 2">YK-624</strain>
    </source>
</reference>
<dbReference type="EMBL" id="BPQB01000023">
    <property type="protein sequence ID" value="GJE91826.1"/>
    <property type="molecule type" value="Genomic_DNA"/>
</dbReference>